<name>A0ABR2H5N8_9EUKA</name>
<dbReference type="EMBL" id="JAPFFF010000043">
    <property type="protein sequence ID" value="KAK8841077.1"/>
    <property type="molecule type" value="Genomic_DNA"/>
</dbReference>
<sequence length="101" mass="12327">MHDEIFKYYSNSSDELVDKINQLNSIRDDYDLMIWQFNDLIGYNIPFYINSDDVDIFNYSYKRMKQLVFEKSDDDYCCDYLINPNNNESYNSAYKWKLLYS</sequence>
<dbReference type="Proteomes" id="UP001470230">
    <property type="component" value="Unassembled WGS sequence"/>
</dbReference>
<evidence type="ECO:0000313" key="1">
    <source>
        <dbReference type="EMBL" id="KAK8841077.1"/>
    </source>
</evidence>
<keyword evidence="2" id="KW-1185">Reference proteome</keyword>
<accession>A0ABR2H5N8</accession>
<reference evidence="1 2" key="1">
    <citation type="submission" date="2024-04" db="EMBL/GenBank/DDBJ databases">
        <title>Tritrichomonas musculus Genome.</title>
        <authorList>
            <person name="Alves-Ferreira E."/>
            <person name="Grigg M."/>
            <person name="Lorenzi H."/>
            <person name="Galac M."/>
        </authorList>
    </citation>
    <scope>NUCLEOTIDE SEQUENCE [LARGE SCALE GENOMIC DNA]</scope>
    <source>
        <strain evidence="1 2">EAF2021</strain>
    </source>
</reference>
<organism evidence="1 2">
    <name type="scientific">Tritrichomonas musculus</name>
    <dbReference type="NCBI Taxonomy" id="1915356"/>
    <lineage>
        <taxon>Eukaryota</taxon>
        <taxon>Metamonada</taxon>
        <taxon>Parabasalia</taxon>
        <taxon>Tritrichomonadida</taxon>
        <taxon>Tritrichomonadidae</taxon>
        <taxon>Tritrichomonas</taxon>
    </lineage>
</organism>
<protein>
    <submittedName>
        <fullName evidence="1">Uncharacterized protein</fullName>
    </submittedName>
</protein>
<gene>
    <name evidence="1" type="ORF">M9Y10_027918</name>
</gene>
<comment type="caution">
    <text evidence="1">The sequence shown here is derived from an EMBL/GenBank/DDBJ whole genome shotgun (WGS) entry which is preliminary data.</text>
</comment>
<proteinExistence type="predicted"/>
<evidence type="ECO:0000313" key="2">
    <source>
        <dbReference type="Proteomes" id="UP001470230"/>
    </source>
</evidence>